<proteinExistence type="predicted"/>
<accession>A0ABQ9JH63</accession>
<evidence type="ECO:0000313" key="2">
    <source>
        <dbReference type="Proteomes" id="UP001162164"/>
    </source>
</evidence>
<dbReference type="Proteomes" id="UP001162164">
    <property type="component" value="Unassembled WGS sequence"/>
</dbReference>
<sequence>MFNFFLEKNLKSCLHISTQSGASIDIRNKVVAGLISLQWSFPNGIFGHIPKFQFGKNRECSDRFGNSRNRFLEPENIGKDTKHGVSSLRESSGKVGIARIVSGIVAIDSSNLKI</sequence>
<protein>
    <submittedName>
        <fullName evidence="1">Uncharacterized protein</fullName>
    </submittedName>
</protein>
<evidence type="ECO:0000313" key="1">
    <source>
        <dbReference type="EMBL" id="KAJ8977246.1"/>
    </source>
</evidence>
<gene>
    <name evidence="1" type="ORF">NQ317_007423</name>
</gene>
<organism evidence="1 2">
    <name type="scientific">Molorchus minor</name>
    <dbReference type="NCBI Taxonomy" id="1323400"/>
    <lineage>
        <taxon>Eukaryota</taxon>
        <taxon>Metazoa</taxon>
        <taxon>Ecdysozoa</taxon>
        <taxon>Arthropoda</taxon>
        <taxon>Hexapoda</taxon>
        <taxon>Insecta</taxon>
        <taxon>Pterygota</taxon>
        <taxon>Neoptera</taxon>
        <taxon>Endopterygota</taxon>
        <taxon>Coleoptera</taxon>
        <taxon>Polyphaga</taxon>
        <taxon>Cucujiformia</taxon>
        <taxon>Chrysomeloidea</taxon>
        <taxon>Cerambycidae</taxon>
        <taxon>Lamiinae</taxon>
        <taxon>Monochamini</taxon>
        <taxon>Molorchus</taxon>
    </lineage>
</organism>
<reference evidence="1" key="1">
    <citation type="journal article" date="2023" name="Insect Mol. Biol.">
        <title>Genome sequencing provides insights into the evolution of gene families encoding plant cell wall-degrading enzymes in longhorned beetles.</title>
        <authorList>
            <person name="Shin N.R."/>
            <person name="Okamura Y."/>
            <person name="Kirsch R."/>
            <person name="Pauchet Y."/>
        </authorList>
    </citation>
    <scope>NUCLEOTIDE SEQUENCE</scope>
    <source>
        <strain evidence="1">MMC_N1</strain>
    </source>
</reference>
<name>A0ABQ9JH63_9CUCU</name>
<dbReference type="EMBL" id="JAPWTJ010000569">
    <property type="protein sequence ID" value="KAJ8977246.1"/>
    <property type="molecule type" value="Genomic_DNA"/>
</dbReference>
<keyword evidence="2" id="KW-1185">Reference proteome</keyword>
<comment type="caution">
    <text evidence="1">The sequence shown here is derived from an EMBL/GenBank/DDBJ whole genome shotgun (WGS) entry which is preliminary data.</text>
</comment>